<keyword evidence="6" id="KW-0255">Endonuclease</keyword>
<dbReference type="GO" id="GO:0004519">
    <property type="term" value="F:endonuclease activity"/>
    <property type="evidence" value="ECO:0007669"/>
    <property type="project" value="UniProtKB-KW"/>
</dbReference>
<dbReference type="Pfam" id="PF01844">
    <property type="entry name" value="HNH"/>
    <property type="match status" value="1"/>
</dbReference>
<dbReference type="InterPro" id="IPR002711">
    <property type="entry name" value="HNH"/>
</dbReference>
<evidence type="ECO:0000256" key="3">
    <source>
        <dbReference type="ARBA" id="ARBA00038412"/>
    </source>
</evidence>
<dbReference type="InterPro" id="IPR003615">
    <property type="entry name" value="HNH_nuc"/>
</dbReference>
<feature type="domain" description="HNH nuclease" evidence="5">
    <location>
        <begin position="57"/>
        <end position="113"/>
    </location>
</feature>
<organism evidence="6 7">
    <name type="scientific">Methylomonas rapida</name>
    <dbReference type="NCBI Taxonomy" id="2963939"/>
    <lineage>
        <taxon>Bacteria</taxon>
        <taxon>Pseudomonadati</taxon>
        <taxon>Pseudomonadota</taxon>
        <taxon>Gammaproteobacteria</taxon>
        <taxon>Methylococcales</taxon>
        <taxon>Methylococcaceae</taxon>
        <taxon>Methylomonas</taxon>
    </lineage>
</organism>
<keyword evidence="1" id="KW-0540">Nuclease</keyword>
<evidence type="ECO:0000256" key="1">
    <source>
        <dbReference type="ARBA" id="ARBA00022722"/>
    </source>
</evidence>
<accession>A0ABY7GIK8</accession>
<dbReference type="PANTHER" id="PTHR41286:SF1">
    <property type="entry name" value="HNH NUCLEASE YAJD-RELATED"/>
    <property type="match status" value="1"/>
</dbReference>
<gene>
    <name evidence="6" type="ORF">NM686_016905</name>
</gene>
<dbReference type="Gene3D" id="1.10.30.50">
    <property type="match status" value="1"/>
</dbReference>
<dbReference type="Proteomes" id="UP001162780">
    <property type="component" value="Chromosome"/>
</dbReference>
<comment type="similarity">
    <text evidence="3">Belongs to the HNH nuclease family.</text>
</comment>
<dbReference type="EMBL" id="CP113517">
    <property type="protein sequence ID" value="WAR44035.1"/>
    <property type="molecule type" value="Genomic_DNA"/>
</dbReference>
<evidence type="ECO:0000313" key="6">
    <source>
        <dbReference type="EMBL" id="WAR44035.1"/>
    </source>
</evidence>
<reference evidence="6" key="1">
    <citation type="submission" date="2022-11" db="EMBL/GenBank/DDBJ databases">
        <title>Methylomonas rapida sp. nov., Carotenoid-Producing Obligate Methanotrophs with High Growth Characteristics and Biotechnological Potential.</title>
        <authorList>
            <person name="Tikhonova E.N."/>
            <person name="Suleimanov R.Z."/>
            <person name="Miroshnikov K."/>
            <person name="Oshkin I.Y."/>
            <person name="Belova S.E."/>
            <person name="Danilova O.V."/>
            <person name="Ashikhmin A."/>
            <person name="Konopkin A."/>
            <person name="But S.Y."/>
            <person name="Khmelenina V.N."/>
            <person name="Kuznetsov N."/>
            <person name="Pimenov N.V."/>
            <person name="Dedysh S.N."/>
        </authorList>
    </citation>
    <scope>NUCLEOTIDE SEQUENCE</scope>
    <source>
        <strain evidence="6">MP1</strain>
    </source>
</reference>
<name>A0ABY7GIK8_9GAMM</name>
<keyword evidence="7" id="KW-1185">Reference proteome</keyword>
<evidence type="ECO:0000256" key="4">
    <source>
        <dbReference type="ARBA" id="ARBA00040194"/>
    </source>
</evidence>
<proteinExistence type="inferred from homology"/>
<dbReference type="SMART" id="SM00507">
    <property type="entry name" value="HNHc"/>
    <property type="match status" value="1"/>
</dbReference>
<dbReference type="PANTHER" id="PTHR41286">
    <property type="entry name" value="HNH NUCLEASE YAJD-RELATED"/>
    <property type="match status" value="1"/>
</dbReference>
<dbReference type="CDD" id="cd00085">
    <property type="entry name" value="HNHc"/>
    <property type="match status" value="1"/>
</dbReference>
<sequence>MPRSAKTPCRHIGCRALVDKPGFCPAHQRQTYRAQKQTAGHAYQERNRFYQRAAWKRLREQHLSLEPLCRECRKAGRLVVGEVVDHIRPFQSPADPLALDAGNLQTLCKPCHNAKTRSDTNRRRGN</sequence>
<evidence type="ECO:0000256" key="2">
    <source>
        <dbReference type="ARBA" id="ARBA00022801"/>
    </source>
</evidence>
<dbReference type="RefSeq" id="WP_255189022.1">
    <property type="nucleotide sequence ID" value="NZ_CP113517.1"/>
</dbReference>
<keyword evidence="2" id="KW-0378">Hydrolase</keyword>
<protein>
    <recommendedName>
        <fullName evidence="4">Putative HNH nuclease YajD</fullName>
    </recommendedName>
</protein>
<evidence type="ECO:0000259" key="5">
    <source>
        <dbReference type="SMART" id="SM00507"/>
    </source>
</evidence>
<evidence type="ECO:0000313" key="7">
    <source>
        <dbReference type="Proteomes" id="UP001162780"/>
    </source>
</evidence>